<protein>
    <submittedName>
        <fullName evidence="8">MFS transporter</fullName>
    </submittedName>
</protein>
<gene>
    <name evidence="8" type="ORF">H0185_14585</name>
</gene>
<dbReference type="InterPro" id="IPR011701">
    <property type="entry name" value="MFS"/>
</dbReference>
<organism evidence="8 9">
    <name type="scientific">Mesobacillus maritimus</name>
    <dbReference type="NCBI Taxonomy" id="1643336"/>
    <lineage>
        <taxon>Bacteria</taxon>
        <taxon>Bacillati</taxon>
        <taxon>Bacillota</taxon>
        <taxon>Bacilli</taxon>
        <taxon>Bacillales</taxon>
        <taxon>Bacillaceae</taxon>
        <taxon>Mesobacillus</taxon>
    </lineage>
</organism>
<evidence type="ECO:0000256" key="3">
    <source>
        <dbReference type="ARBA" id="ARBA00022692"/>
    </source>
</evidence>
<evidence type="ECO:0000313" key="9">
    <source>
        <dbReference type="Proteomes" id="UP000769780"/>
    </source>
</evidence>
<sequence length="404" mass="44022">MQSQQPKLWTRNFISVSVSNFFLFMTFYFLLVTMPVYVLNELEGKESEAGLVTTVFLLSAIIIRPIAGRWIEKIGARMILLASLLIFSGVTVIYFSVDSIGALMVTRFIHGIGFGMATTATGSIVAAIIPDSRRGEGMGYFVLSSNLAMVAGPFLGLTAMQQWGVSTMLLMGVISAFIGLMAGLFISIPKKQPKTQKEVQVKGSFSFKELFELNAIPIAVTGAFFAIVYSSILSFVSIYAVEIGVGHVASYFFVVYAVVLLISRPYSGKWYDLYGANAIVYPSIILFAIGMFILGVADSAFLFLVAAAFAGLGWGTLFPSYQTIAITVAHPKRRPVATATFLSIYDIGIGLGSFIVGLAAAKVSLGTLYMFSSVYILIGVVIYYLLQGRRFSEERQKQKQVVDN</sequence>
<feature type="transmembrane region" description="Helical" evidence="6">
    <location>
        <begin position="12"/>
        <end position="37"/>
    </location>
</feature>
<feature type="transmembrane region" description="Helical" evidence="6">
    <location>
        <begin position="141"/>
        <end position="163"/>
    </location>
</feature>
<dbReference type="Proteomes" id="UP000769780">
    <property type="component" value="Unassembled WGS sequence"/>
</dbReference>
<keyword evidence="2" id="KW-0813">Transport</keyword>
<keyword evidence="4 6" id="KW-1133">Transmembrane helix</keyword>
<dbReference type="Gene3D" id="1.20.1250.20">
    <property type="entry name" value="MFS general substrate transporter like domains"/>
    <property type="match status" value="1"/>
</dbReference>
<name>A0ABS7K6X5_9BACI</name>
<feature type="transmembrane region" description="Helical" evidence="6">
    <location>
        <begin position="339"/>
        <end position="361"/>
    </location>
</feature>
<feature type="transmembrane region" description="Helical" evidence="6">
    <location>
        <begin position="169"/>
        <end position="189"/>
    </location>
</feature>
<feature type="transmembrane region" description="Helical" evidence="6">
    <location>
        <begin position="210"/>
        <end position="232"/>
    </location>
</feature>
<feature type="transmembrane region" description="Helical" evidence="6">
    <location>
        <begin position="238"/>
        <end position="262"/>
    </location>
</feature>
<dbReference type="RefSeq" id="WP_221874248.1">
    <property type="nucleotide sequence ID" value="NZ_JACWFH010000018.1"/>
</dbReference>
<feature type="transmembrane region" description="Helical" evidence="6">
    <location>
        <begin position="79"/>
        <end position="97"/>
    </location>
</feature>
<keyword evidence="3 6" id="KW-0812">Transmembrane</keyword>
<feature type="transmembrane region" description="Helical" evidence="6">
    <location>
        <begin position="300"/>
        <end position="318"/>
    </location>
</feature>
<comment type="subcellular location">
    <subcellularLocation>
        <location evidence="1">Cell membrane</location>
        <topology evidence="1">Multi-pass membrane protein</topology>
    </subcellularLocation>
</comment>
<keyword evidence="5 6" id="KW-0472">Membrane</keyword>
<feature type="transmembrane region" description="Helical" evidence="6">
    <location>
        <begin position="109"/>
        <end position="129"/>
    </location>
</feature>
<feature type="transmembrane region" description="Helical" evidence="6">
    <location>
        <begin position="274"/>
        <end position="294"/>
    </location>
</feature>
<dbReference type="InterPro" id="IPR052714">
    <property type="entry name" value="MFS_Exporter"/>
</dbReference>
<dbReference type="Pfam" id="PF07690">
    <property type="entry name" value="MFS_1"/>
    <property type="match status" value="1"/>
</dbReference>
<feature type="transmembrane region" description="Helical" evidence="6">
    <location>
        <begin position="367"/>
        <end position="386"/>
    </location>
</feature>
<reference evidence="8 9" key="1">
    <citation type="submission" date="2020-07" db="EMBL/GenBank/DDBJ databases">
        <title>Fungal Genomes of the International Space Station.</title>
        <authorList>
            <person name="Seuylemezian A."/>
            <person name="Singh N.K."/>
            <person name="Wood J."/>
            <person name="Venkateswaran K."/>
        </authorList>
    </citation>
    <scope>NUCLEOTIDE SEQUENCE [LARGE SCALE GENOMIC DNA]</scope>
    <source>
        <strain evidence="8 9">PL-B2</strain>
    </source>
</reference>
<proteinExistence type="predicted"/>
<dbReference type="PANTHER" id="PTHR23531:SF2">
    <property type="entry name" value="PERMEASE"/>
    <property type="match status" value="1"/>
</dbReference>
<comment type="caution">
    <text evidence="8">The sequence shown here is derived from an EMBL/GenBank/DDBJ whole genome shotgun (WGS) entry which is preliminary data.</text>
</comment>
<keyword evidence="9" id="KW-1185">Reference proteome</keyword>
<evidence type="ECO:0000256" key="1">
    <source>
        <dbReference type="ARBA" id="ARBA00004651"/>
    </source>
</evidence>
<evidence type="ECO:0000313" key="8">
    <source>
        <dbReference type="EMBL" id="MBY0098028.1"/>
    </source>
</evidence>
<evidence type="ECO:0000256" key="6">
    <source>
        <dbReference type="SAM" id="Phobius"/>
    </source>
</evidence>
<dbReference type="InterPro" id="IPR036259">
    <property type="entry name" value="MFS_trans_sf"/>
</dbReference>
<dbReference type="CDD" id="cd17489">
    <property type="entry name" value="MFS_YfcJ_like"/>
    <property type="match status" value="1"/>
</dbReference>
<dbReference type="PANTHER" id="PTHR23531">
    <property type="entry name" value="QUINOLENE RESISTANCE PROTEIN NORA"/>
    <property type="match status" value="1"/>
</dbReference>
<feature type="domain" description="Major facilitator superfamily (MFS) profile" evidence="7">
    <location>
        <begin position="12"/>
        <end position="390"/>
    </location>
</feature>
<dbReference type="InterPro" id="IPR020846">
    <property type="entry name" value="MFS_dom"/>
</dbReference>
<evidence type="ECO:0000256" key="2">
    <source>
        <dbReference type="ARBA" id="ARBA00022448"/>
    </source>
</evidence>
<evidence type="ECO:0000259" key="7">
    <source>
        <dbReference type="PROSITE" id="PS50850"/>
    </source>
</evidence>
<dbReference type="PROSITE" id="PS50850">
    <property type="entry name" value="MFS"/>
    <property type="match status" value="1"/>
</dbReference>
<dbReference type="EMBL" id="JACWFH010000018">
    <property type="protein sequence ID" value="MBY0098028.1"/>
    <property type="molecule type" value="Genomic_DNA"/>
</dbReference>
<evidence type="ECO:0000256" key="4">
    <source>
        <dbReference type="ARBA" id="ARBA00022989"/>
    </source>
</evidence>
<accession>A0ABS7K6X5</accession>
<dbReference type="SUPFAM" id="SSF103473">
    <property type="entry name" value="MFS general substrate transporter"/>
    <property type="match status" value="1"/>
</dbReference>
<feature type="transmembrane region" description="Helical" evidence="6">
    <location>
        <begin position="49"/>
        <end position="67"/>
    </location>
</feature>
<evidence type="ECO:0000256" key="5">
    <source>
        <dbReference type="ARBA" id="ARBA00023136"/>
    </source>
</evidence>